<dbReference type="KEGG" id="scia:HUG15_19670"/>
<accession>A0A7T6Z8N4</accession>
<keyword evidence="3" id="KW-1185">Reference proteome</keyword>
<feature type="transmembrane region" description="Helical" evidence="1">
    <location>
        <begin position="160"/>
        <end position="181"/>
    </location>
</feature>
<feature type="transmembrane region" description="Helical" evidence="1">
    <location>
        <begin position="214"/>
        <end position="241"/>
    </location>
</feature>
<name>A0A7T6Z8N4_9BACI</name>
<dbReference type="AlphaFoldDB" id="A0A7T6Z8N4"/>
<feature type="transmembrane region" description="Helical" evidence="1">
    <location>
        <begin position="262"/>
        <end position="283"/>
    </location>
</feature>
<dbReference type="PANTHER" id="PTHR35337:SF1">
    <property type="entry name" value="SLR1478 PROTEIN"/>
    <property type="match status" value="1"/>
</dbReference>
<gene>
    <name evidence="2" type="ORF">HUG15_19670</name>
</gene>
<evidence type="ECO:0000256" key="1">
    <source>
        <dbReference type="SAM" id="Phobius"/>
    </source>
</evidence>
<evidence type="ECO:0000313" key="2">
    <source>
        <dbReference type="EMBL" id="QQK78416.1"/>
    </source>
</evidence>
<dbReference type="EMBL" id="CP054705">
    <property type="protein sequence ID" value="QQK78416.1"/>
    <property type="molecule type" value="Genomic_DNA"/>
</dbReference>
<dbReference type="InterPro" id="IPR002798">
    <property type="entry name" value="SpoIIM-like"/>
</dbReference>
<dbReference type="Proteomes" id="UP000595823">
    <property type="component" value="Chromosome"/>
</dbReference>
<proteinExistence type="predicted"/>
<feature type="transmembrane region" description="Helical" evidence="1">
    <location>
        <begin position="105"/>
        <end position="127"/>
    </location>
</feature>
<keyword evidence="1" id="KW-0812">Transmembrane</keyword>
<sequence length="324" mass="36610">MDIQDFIKKHKATWRDLEEKVAFFRKRPKEIQGKHIDELTQAYKKVSSHYAYLKTIDPRDEATLYLNQLVSSAHHLLYQEQNRSSQQLKYFFQSYFIALIHKRRFFIVLAFLLFTLGGAFGAVSIAMDPLNLYLILPPEMTAGIDPEQIGEGHDQISEPLMATTIMTNNIQVAILAFLGGITFGIFTVYILLFNGLIIGAMAAVFWQAGQTYMFWAYILPHGILELAIIFVAGGAGLYMGYRMLVPGTAPRKYQIGRAASESLQLLLGTIPLFVIAGLIEGYVTPSTTLSPEMKYAFALMTLALIVLYYVYGIYKRKEMAPESR</sequence>
<organism evidence="2 3">
    <name type="scientific">Salicibibacter cibarius</name>
    <dbReference type="NCBI Taxonomy" id="2743000"/>
    <lineage>
        <taxon>Bacteria</taxon>
        <taxon>Bacillati</taxon>
        <taxon>Bacillota</taxon>
        <taxon>Bacilli</taxon>
        <taxon>Bacillales</taxon>
        <taxon>Bacillaceae</taxon>
        <taxon>Salicibibacter</taxon>
    </lineage>
</organism>
<dbReference type="Pfam" id="PF01944">
    <property type="entry name" value="SpoIIM"/>
    <property type="match status" value="1"/>
</dbReference>
<reference evidence="2 3" key="1">
    <citation type="submission" date="2020-06" db="EMBL/GenBank/DDBJ databases">
        <title>Genomic analysis of Salicibibacter sp. NKC5-3.</title>
        <authorList>
            <person name="Oh Y.J."/>
        </authorList>
    </citation>
    <scope>NUCLEOTIDE SEQUENCE [LARGE SCALE GENOMIC DNA]</scope>
    <source>
        <strain evidence="2 3">NKC5-3</strain>
    </source>
</reference>
<evidence type="ECO:0000313" key="3">
    <source>
        <dbReference type="Proteomes" id="UP000595823"/>
    </source>
</evidence>
<feature type="transmembrane region" description="Helical" evidence="1">
    <location>
        <begin position="188"/>
        <end position="208"/>
    </location>
</feature>
<dbReference type="PANTHER" id="PTHR35337">
    <property type="entry name" value="SLR1478 PROTEIN"/>
    <property type="match status" value="1"/>
</dbReference>
<keyword evidence="1" id="KW-1133">Transmembrane helix</keyword>
<feature type="transmembrane region" description="Helical" evidence="1">
    <location>
        <begin position="295"/>
        <end position="314"/>
    </location>
</feature>
<protein>
    <submittedName>
        <fullName evidence="2">Stage II sporulation protein M</fullName>
    </submittedName>
</protein>
<keyword evidence="1" id="KW-0472">Membrane</keyword>